<evidence type="ECO:0000256" key="1">
    <source>
        <dbReference type="ARBA" id="ARBA00004651"/>
    </source>
</evidence>
<gene>
    <name evidence="9" type="ORF">BA724_08085</name>
</gene>
<feature type="transmembrane region" description="Helical" evidence="8">
    <location>
        <begin position="100"/>
        <end position="125"/>
    </location>
</feature>
<evidence type="ECO:0000256" key="3">
    <source>
        <dbReference type="ARBA" id="ARBA00022475"/>
    </source>
</evidence>
<dbReference type="GO" id="GO:0005886">
    <property type="term" value="C:plasma membrane"/>
    <property type="evidence" value="ECO:0007669"/>
    <property type="project" value="UniProtKB-SubCell"/>
</dbReference>
<evidence type="ECO:0000256" key="7">
    <source>
        <dbReference type="ARBA" id="ARBA00023136"/>
    </source>
</evidence>
<reference evidence="9 10" key="1">
    <citation type="submission" date="2016-06" db="EMBL/GenBank/DDBJ databases">
        <title>Domibacillus iocasae genome sequencing.</title>
        <authorList>
            <person name="Verma A."/>
            <person name="Pal Y."/>
            <person name="Ojha A.K."/>
            <person name="Krishnamurthi S."/>
        </authorList>
    </citation>
    <scope>NUCLEOTIDE SEQUENCE [LARGE SCALE GENOMIC DNA]</scope>
    <source>
        <strain evidence="9 10">DSM 29979</strain>
    </source>
</reference>
<proteinExistence type="inferred from homology"/>
<evidence type="ECO:0000256" key="5">
    <source>
        <dbReference type="ARBA" id="ARBA00022960"/>
    </source>
</evidence>
<sequence>MKKALLPLLIVALFYSDSVFMIFFSEQAFNGAYVPVPHFFFIGLLFMSVFFDRNTAIKYGFFFGFLFDMFYTGLLGAYFFFFPLIVYITSKLTKWLHSTMPVFFVIVLFDIALLEMLIYGLNVLVQRTTVSLEQFAYVRLLASLVLNGLFYIVFAVPLRNAFLRLKKVFD</sequence>
<evidence type="ECO:0000256" key="6">
    <source>
        <dbReference type="ARBA" id="ARBA00022989"/>
    </source>
</evidence>
<dbReference type="RefSeq" id="WP_069938844.1">
    <property type="nucleotide sequence ID" value="NZ_MAMP01000022.1"/>
</dbReference>
<feature type="transmembrane region" description="Helical" evidence="8">
    <location>
        <begin position="137"/>
        <end position="158"/>
    </location>
</feature>
<keyword evidence="7 8" id="KW-0472">Membrane</keyword>
<keyword evidence="6 8" id="KW-1133">Transmembrane helix</keyword>
<comment type="caution">
    <text evidence="9">The sequence shown here is derived from an EMBL/GenBank/DDBJ whole genome shotgun (WGS) entry which is preliminary data.</text>
</comment>
<dbReference type="Pfam" id="PF04093">
    <property type="entry name" value="MreD"/>
    <property type="match status" value="1"/>
</dbReference>
<feature type="transmembrane region" description="Helical" evidence="8">
    <location>
        <begin position="63"/>
        <end position="88"/>
    </location>
</feature>
<dbReference type="EMBL" id="MAMP01000022">
    <property type="protein sequence ID" value="OES44240.1"/>
    <property type="molecule type" value="Genomic_DNA"/>
</dbReference>
<dbReference type="OrthoDB" id="1653857at2"/>
<organism evidence="9 10">
    <name type="scientific">Domibacillus iocasae</name>
    <dbReference type="NCBI Taxonomy" id="1714016"/>
    <lineage>
        <taxon>Bacteria</taxon>
        <taxon>Bacillati</taxon>
        <taxon>Bacillota</taxon>
        <taxon>Bacilli</taxon>
        <taxon>Bacillales</taxon>
        <taxon>Bacillaceae</taxon>
        <taxon>Domibacillus</taxon>
    </lineage>
</organism>
<dbReference type="NCBIfam" id="TIGR03426">
    <property type="entry name" value="shape_MreD"/>
    <property type="match status" value="1"/>
</dbReference>
<dbReference type="InterPro" id="IPR007227">
    <property type="entry name" value="Cell_shape_determining_MreD"/>
</dbReference>
<dbReference type="STRING" id="1714016.BA724_08085"/>
<dbReference type="GO" id="GO:0008360">
    <property type="term" value="P:regulation of cell shape"/>
    <property type="evidence" value="ECO:0007669"/>
    <property type="project" value="UniProtKB-KW"/>
</dbReference>
<evidence type="ECO:0000256" key="4">
    <source>
        <dbReference type="ARBA" id="ARBA00022692"/>
    </source>
</evidence>
<evidence type="ECO:0000313" key="10">
    <source>
        <dbReference type="Proteomes" id="UP000095658"/>
    </source>
</evidence>
<evidence type="ECO:0000256" key="2">
    <source>
        <dbReference type="ARBA" id="ARBA00007776"/>
    </source>
</evidence>
<name>A0A1E7DMD1_9BACI</name>
<keyword evidence="4 8" id="KW-0812">Transmembrane</keyword>
<comment type="similarity">
    <text evidence="2">Belongs to the MreD family.</text>
</comment>
<feature type="transmembrane region" description="Helical" evidence="8">
    <location>
        <begin position="32"/>
        <end position="51"/>
    </location>
</feature>
<evidence type="ECO:0000313" key="9">
    <source>
        <dbReference type="EMBL" id="OES44240.1"/>
    </source>
</evidence>
<dbReference type="AlphaFoldDB" id="A0A1E7DMD1"/>
<keyword evidence="5" id="KW-0133">Cell shape</keyword>
<evidence type="ECO:0000256" key="8">
    <source>
        <dbReference type="SAM" id="Phobius"/>
    </source>
</evidence>
<keyword evidence="3" id="KW-1003">Cell membrane</keyword>
<dbReference type="Proteomes" id="UP000095658">
    <property type="component" value="Unassembled WGS sequence"/>
</dbReference>
<keyword evidence="10" id="KW-1185">Reference proteome</keyword>
<comment type="subcellular location">
    <subcellularLocation>
        <location evidence="1">Cell membrane</location>
        <topology evidence="1">Multi-pass membrane protein</topology>
    </subcellularLocation>
</comment>
<protein>
    <submittedName>
        <fullName evidence="9">Rod shape-determining protein MreD</fullName>
    </submittedName>
</protein>
<accession>A0A1E7DMD1</accession>